<dbReference type="Gene3D" id="3.30.70.1620">
    <property type="match status" value="1"/>
</dbReference>
<dbReference type="AlphaFoldDB" id="A0A9R1TC91"/>
<dbReference type="OrthoDB" id="431497at2759"/>
<dbReference type="InterPro" id="IPR003395">
    <property type="entry name" value="RecF/RecN/SMC_N"/>
</dbReference>
<dbReference type="GeneID" id="105268672"/>
<comment type="similarity">
    <text evidence="2">Belongs to the SMC family.</text>
</comment>
<name>A0A9R1TC91_9HYME</name>
<dbReference type="SUPFAM" id="SSF75553">
    <property type="entry name" value="Smc hinge domain"/>
    <property type="match status" value="1"/>
</dbReference>
<comment type="subcellular location">
    <subcellularLocation>
        <location evidence="2">Nucleus</location>
    </subcellularLocation>
</comment>
<dbReference type="GO" id="GO:0051276">
    <property type="term" value="P:chromosome organization"/>
    <property type="evidence" value="ECO:0007669"/>
    <property type="project" value="InterPro"/>
</dbReference>
<feature type="coiled-coil region" evidence="3">
    <location>
        <begin position="673"/>
        <end position="707"/>
    </location>
</feature>
<evidence type="ECO:0000256" key="1">
    <source>
        <dbReference type="ARBA" id="ARBA00023054"/>
    </source>
</evidence>
<keyword evidence="1 3" id="KW-0175">Coiled coil</keyword>
<accession>A0A9R1TC91</accession>
<evidence type="ECO:0000313" key="6">
    <source>
        <dbReference type="RefSeq" id="XP_011306730.1"/>
    </source>
</evidence>
<dbReference type="InterPro" id="IPR024704">
    <property type="entry name" value="SMC"/>
</dbReference>
<dbReference type="KEGG" id="fas:105268672"/>
<feature type="domain" description="SMC hinge" evidence="4">
    <location>
        <begin position="527"/>
        <end position="641"/>
    </location>
</feature>
<dbReference type="Pfam" id="PF06470">
    <property type="entry name" value="SMC_hinge"/>
    <property type="match status" value="1"/>
</dbReference>
<dbReference type="PANTHER" id="PTHR43977">
    <property type="entry name" value="STRUCTURAL MAINTENANCE OF CHROMOSOMES PROTEIN 3"/>
    <property type="match status" value="1"/>
</dbReference>
<dbReference type="SMART" id="SM00968">
    <property type="entry name" value="SMC_hinge"/>
    <property type="match status" value="1"/>
</dbReference>
<dbReference type="GO" id="GO:0005694">
    <property type="term" value="C:chromosome"/>
    <property type="evidence" value="ECO:0007669"/>
    <property type="project" value="InterPro"/>
</dbReference>
<feature type="coiled-coil region" evidence="3">
    <location>
        <begin position="782"/>
        <end position="933"/>
    </location>
</feature>
<gene>
    <name evidence="6" type="primary">LOC105268672</name>
</gene>
<feature type="coiled-coil region" evidence="3">
    <location>
        <begin position="320"/>
        <end position="354"/>
    </location>
</feature>
<proteinExistence type="inferred from homology"/>
<dbReference type="SUPFAM" id="SSF52540">
    <property type="entry name" value="P-loop containing nucleoside triphosphate hydrolases"/>
    <property type="match status" value="1"/>
</dbReference>
<reference evidence="6" key="1">
    <citation type="submission" date="2025-08" db="UniProtKB">
        <authorList>
            <consortium name="RefSeq"/>
        </authorList>
    </citation>
    <scope>IDENTIFICATION</scope>
    <source>
        <strain evidence="6">USDA-PBARC FA_bdor</strain>
        <tissue evidence="6">Whole organism</tissue>
    </source>
</reference>
<dbReference type="Gene3D" id="1.20.1060.20">
    <property type="match status" value="1"/>
</dbReference>
<dbReference type="GO" id="GO:0005524">
    <property type="term" value="F:ATP binding"/>
    <property type="evidence" value="ECO:0007669"/>
    <property type="project" value="InterPro"/>
</dbReference>
<feature type="coiled-coil region" evidence="3">
    <location>
        <begin position="975"/>
        <end position="1016"/>
    </location>
</feature>
<dbReference type="Pfam" id="PF02463">
    <property type="entry name" value="SMC_N"/>
    <property type="match status" value="1"/>
</dbReference>
<evidence type="ECO:0000259" key="4">
    <source>
        <dbReference type="SMART" id="SM00968"/>
    </source>
</evidence>
<evidence type="ECO:0000256" key="2">
    <source>
        <dbReference type="PIRNR" id="PIRNR005719"/>
    </source>
</evidence>
<dbReference type="InterPro" id="IPR027417">
    <property type="entry name" value="P-loop_NTPase"/>
</dbReference>
<evidence type="ECO:0000313" key="5">
    <source>
        <dbReference type="Proteomes" id="UP000694866"/>
    </source>
</evidence>
<dbReference type="InterPro" id="IPR010935">
    <property type="entry name" value="SMC_hinge"/>
</dbReference>
<keyword evidence="5" id="KW-1185">Reference proteome</keyword>
<keyword evidence="2" id="KW-0539">Nucleus</keyword>
<dbReference type="RefSeq" id="XP_011306730.1">
    <property type="nucleotide sequence ID" value="XM_011308428.1"/>
</dbReference>
<dbReference type="Proteomes" id="UP000694866">
    <property type="component" value="Unplaced"/>
</dbReference>
<sequence>MHIKKIVIENFKCYKGRHVFDGFHRGHNAIVGFNGSGKSSLLETISFVLSNRYYPITMSQRTSVINDNPENVTRSASVEIILSNEDNVLPVDAPLVRIRREISREFNRILINNESFSPPEFFQLFSALVPKENPYYIVCQDEVTQLATGPDSLRFQVISTAIGVHEFDEGLAELLSEISKKSEFLARKTNEMEDLKKMLTDLTRKYNTFHKINKTKRYLEHQLCQLSIRKMKSELSKMEEPYEKELLKAETLKTTLEGVTAEWQALKNEARSIQDEIDLQKKLEKKFTTEDIGLTQSLHSLNREEIQIQEKLQGLESGELESFDKKHENLLTRISELEENSRDIEKDLLAARETEEKSSRETERHEYQLLGLFRKKTILEKLRDGDHDMSEILPRGSQLERTIREEEEQVHQEEIQVNKTFAKKTSVEKNLGDLRNKLNEKKLQLRDDKKRKEELLKAREDLLGVRKEQQREAAKMRDEIEALTSRIDTIKRKLRSVVRGDVLEGIESVRKVLNAWRERDDRLDLINGVMGILLEGFTCTEPAVAFAAEVRAGERMFHHVVRNRKVISEVLNEITERKLGGIVCFIPLEDVEQRNFRYPENLSCKSMISFLEPREEFQKAVDFVFGSSVIVKNLEVGVAVGREYGLQAITLDGQQVLGKGKFKGGYRNRNFSRVELYREYSSAREKLDDLTREYRHQMYSVQRIEEELVPVMNQLQEINVKIQASGQNITELQVHVAEASISLESIEKSYFPLKRILDDSRMRLDESRGTRVEMEHLQEMPIEEVEEEIQRLQGESSELEKQKRQATELIPHLEGRLRGTREHLSHLQEDREKLEESTMEYSTEFLQERLVLVRQDQKKCKENLKEVSKELQEIRSKIIEFSEQLPPLERNLIKLSMKRDSALMTWEAAKEDVETMQSQVNSLEEKVKEWEERAGNLGPIPRIPNSRIFDNLGEKSLEKRMKDLRKEEDRLGPVNPNVKVRMQELEEELRFLETLMETEEERKANYQEKMMIINQKRFEALRVGFQRINEYFEEIFGEIVRNGRARLYPVDKRGRELDELRWRRVQGVRIKATFVGGQQMDKMNQFSGGQKTVMAVALIFAIHRFKPAPFYLLDEIDKALDQSFRASVAELIHRMSATAQFMTISFSGELLMQADTYFRVTSRRDSSHVEGCSREEAVEIVRRDSEEE</sequence>
<organism evidence="5 6">
    <name type="scientific">Fopius arisanus</name>
    <dbReference type="NCBI Taxonomy" id="64838"/>
    <lineage>
        <taxon>Eukaryota</taxon>
        <taxon>Metazoa</taxon>
        <taxon>Ecdysozoa</taxon>
        <taxon>Arthropoda</taxon>
        <taxon>Hexapoda</taxon>
        <taxon>Insecta</taxon>
        <taxon>Pterygota</taxon>
        <taxon>Neoptera</taxon>
        <taxon>Endopterygota</taxon>
        <taxon>Hymenoptera</taxon>
        <taxon>Apocrita</taxon>
        <taxon>Ichneumonoidea</taxon>
        <taxon>Braconidae</taxon>
        <taxon>Opiinae</taxon>
        <taxon>Fopius</taxon>
    </lineage>
</organism>
<dbReference type="Gene3D" id="3.40.50.300">
    <property type="entry name" value="P-loop containing nucleotide triphosphate hydrolases"/>
    <property type="match status" value="2"/>
</dbReference>
<dbReference type="InterPro" id="IPR036277">
    <property type="entry name" value="SMC_hinge_sf"/>
</dbReference>
<dbReference type="GO" id="GO:0005634">
    <property type="term" value="C:nucleus"/>
    <property type="evidence" value="ECO:0007669"/>
    <property type="project" value="UniProtKB-SubCell"/>
</dbReference>
<feature type="coiled-coil region" evidence="3">
    <location>
        <begin position="396"/>
        <end position="493"/>
    </location>
</feature>
<evidence type="ECO:0000256" key="3">
    <source>
        <dbReference type="SAM" id="Coils"/>
    </source>
</evidence>
<protein>
    <recommendedName>
        <fullName evidence="2">Structural maintenance of chromosomes protein</fullName>
    </recommendedName>
</protein>
<dbReference type="PIRSF" id="PIRSF005719">
    <property type="entry name" value="SMC"/>
    <property type="match status" value="1"/>
</dbReference>
<dbReference type="GO" id="GO:0016887">
    <property type="term" value="F:ATP hydrolysis activity"/>
    <property type="evidence" value="ECO:0007669"/>
    <property type="project" value="InterPro"/>
</dbReference>